<protein>
    <submittedName>
        <fullName evidence="3">DUF3696 domain-containing protein</fullName>
    </submittedName>
</protein>
<gene>
    <name evidence="3" type="ORF">ACFOVU_24150</name>
</gene>
<comment type="caution">
    <text evidence="3">The sequence shown here is derived from an EMBL/GenBank/DDBJ whole genome shotgun (WGS) entry which is preliminary data.</text>
</comment>
<dbReference type="EMBL" id="JBHSBH010000015">
    <property type="protein sequence ID" value="MFC3999032.1"/>
    <property type="molecule type" value="Genomic_DNA"/>
</dbReference>
<dbReference type="Pfam" id="PF13304">
    <property type="entry name" value="AAA_21"/>
    <property type="match status" value="1"/>
</dbReference>
<dbReference type="InterPro" id="IPR051396">
    <property type="entry name" value="Bact_Antivir_Def_Nuclease"/>
</dbReference>
<evidence type="ECO:0000259" key="1">
    <source>
        <dbReference type="Pfam" id="PF12476"/>
    </source>
</evidence>
<evidence type="ECO:0000313" key="4">
    <source>
        <dbReference type="Proteomes" id="UP001595847"/>
    </source>
</evidence>
<organism evidence="3 4">
    <name type="scientific">Nocardiopsis sediminis</name>
    <dbReference type="NCBI Taxonomy" id="1778267"/>
    <lineage>
        <taxon>Bacteria</taxon>
        <taxon>Bacillati</taxon>
        <taxon>Actinomycetota</taxon>
        <taxon>Actinomycetes</taxon>
        <taxon>Streptosporangiales</taxon>
        <taxon>Nocardiopsidaceae</taxon>
        <taxon>Nocardiopsis</taxon>
    </lineage>
</organism>
<name>A0ABV8FT86_9ACTN</name>
<feature type="domain" description="DUF3696" evidence="1">
    <location>
        <begin position="361"/>
        <end position="403"/>
    </location>
</feature>
<dbReference type="RefSeq" id="WP_378537238.1">
    <property type="nucleotide sequence ID" value="NZ_JBHSBH010000015.1"/>
</dbReference>
<dbReference type="InterPro" id="IPR027417">
    <property type="entry name" value="P-loop_NTPase"/>
</dbReference>
<dbReference type="Proteomes" id="UP001595847">
    <property type="component" value="Unassembled WGS sequence"/>
</dbReference>
<dbReference type="Gene3D" id="3.40.50.300">
    <property type="entry name" value="P-loop containing nucleotide triphosphate hydrolases"/>
    <property type="match status" value="1"/>
</dbReference>
<dbReference type="Pfam" id="PF12476">
    <property type="entry name" value="DUF3696"/>
    <property type="match status" value="1"/>
</dbReference>
<dbReference type="PANTHER" id="PTHR43581">
    <property type="entry name" value="ATP/GTP PHOSPHATASE"/>
    <property type="match status" value="1"/>
</dbReference>
<proteinExistence type="predicted"/>
<dbReference type="PIRSF" id="PIRSF034888">
    <property type="entry name" value="P-loop_UCP034888"/>
    <property type="match status" value="1"/>
</dbReference>
<feature type="domain" description="ATPase AAA-type core" evidence="2">
    <location>
        <begin position="25"/>
        <end position="348"/>
    </location>
</feature>
<dbReference type="InterPro" id="IPR022532">
    <property type="entry name" value="DUF3696"/>
</dbReference>
<dbReference type="SUPFAM" id="SSF52540">
    <property type="entry name" value="P-loop containing nucleoside triphosphate hydrolases"/>
    <property type="match status" value="1"/>
</dbReference>
<accession>A0ABV8FT86</accession>
<dbReference type="PANTHER" id="PTHR43581:SF2">
    <property type="entry name" value="EXCINUCLEASE ATPASE SUBUNIT"/>
    <property type="match status" value="1"/>
</dbReference>
<evidence type="ECO:0000259" key="2">
    <source>
        <dbReference type="Pfam" id="PF13304"/>
    </source>
</evidence>
<reference evidence="4" key="1">
    <citation type="journal article" date="2019" name="Int. J. Syst. Evol. Microbiol.">
        <title>The Global Catalogue of Microorganisms (GCM) 10K type strain sequencing project: providing services to taxonomists for standard genome sequencing and annotation.</title>
        <authorList>
            <consortium name="The Broad Institute Genomics Platform"/>
            <consortium name="The Broad Institute Genome Sequencing Center for Infectious Disease"/>
            <person name="Wu L."/>
            <person name="Ma J."/>
        </authorList>
    </citation>
    <scope>NUCLEOTIDE SEQUENCE [LARGE SCALE GENOMIC DNA]</scope>
    <source>
        <strain evidence="4">TBRC 1826</strain>
    </source>
</reference>
<dbReference type="InterPro" id="IPR014592">
    <property type="entry name" value="P-loop_UCP034888"/>
</dbReference>
<dbReference type="InterPro" id="IPR003959">
    <property type="entry name" value="ATPase_AAA_core"/>
</dbReference>
<sequence length="420" mass="46551">MPLERFSLENFRCFKERQEVELGSITVVLGRNNSGKSAVVRALQVLSTGIRTESPYPLDLELVEGLSPTFTDLIHGSAPHGRIHVGMGFRDPEGRAFGIDAEVQNIDDQGIQVVSLLNLHGSTETRRFAWEYSANDVVGDGRRYEFEGTSSVLKFQGLLPTASSWKDSIGGIDSISEKMRLEFDDIRYLGPFRKVPERFYRMPARRAASVGGRGEKALGMLAADALRGRGELTREVNELLGRILPGWRIGIENIGAGMYVPRFYSTQDPEVSVHIDDVGTGVGQVLPILIQRAADRIHPPEGPVIEIVEEPELHLHPSAHAEVADLCVDAARETRVRFLVETHSETFLLRLRRRVAEGHLAPKDLAVYFVEEGEGRATLRRISVTRSGNVDYWPKGVFSEDFEEARALAVAQAGLGDDAR</sequence>
<keyword evidence="4" id="KW-1185">Reference proteome</keyword>
<evidence type="ECO:0000313" key="3">
    <source>
        <dbReference type="EMBL" id="MFC3999032.1"/>
    </source>
</evidence>